<accession>A0A1B6PCZ8</accession>
<evidence type="ECO:0000313" key="1">
    <source>
        <dbReference type="EMBL" id="KXG23552.1"/>
    </source>
</evidence>
<proteinExistence type="predicted"/>
<evidence type="ECO:0000313" key="2">
    <source>
        <dbReference type="Proteomes" id="UP000000768"/>
    </source>
</evidence>
<dbReference type="InterPro" id="IPR038765">
    <property type="entry name" value="Papain-like_cys_pep_sf"/>
</dbReference>
<name>A0A1B6PCZ8_SORBI</name>
<gene>
    <name evidence="1" type="ORF">SORBI_3008G109100</name>
</gene>
<dbReference type="AlphaFoldDB" id="A0A1B6PCZ8"/>
<reference evidence="1 2" key="1">
    <citation type="journal article" date="2009" name="Nature">
        <title>The Sorghum bicolor genome and the diversification of grasses.</title>
        <authorList>
            <person name="Paterson A.H."/>
            <person name="Bowers J.E."/>
            <person name="Bruggmann R."/>
            <person name="Dubchak I."/>
            <person name="Grimwood J."/>
            <person name="Gundlach H."/>
            <person name="Haberer G."/>
            <person name="Hellsten U."/>
            <person name="Mitros T."/>
            <person name="Poliakov A."/>
            <person name="Schmutz J."/>
            <person name="Spannagl M."/>
            <person name="Tang H."/>
            <person name="Wang X."/>
            <person name="Wicker T."/>
            <person name="Bharti A.K."/>
            <person name="Chapman J."/>
            <person name="Feltus F.A."/>
            <person name="Gowik U."/>
            <person name="Grigoriev I.V."/>
            <person name="Lyons E."/>
            <person name="Maher C.A."/>
            <person name="Martis M."/>
            <person name="Narechania A."/>
            <person name="Otillar R.P."/>
            <person name="Penning B.W."/>
            <person name="Salamov A.A."/>
            <person name="Wang Y."/>
            <person name="Zhang L."/>
            <person name="Carpita N.C."/>
            <person name="Freeling M."/>
            <person name="Gingle A.R."/>
            <person name="Hash C.T."/>
            <person name="Keller B."/>
            <person name="Klein P."/>
            <person name="Kresovich S."/>
            <person name="McCann M.C."/>
            <person name="Ming R."/>
            <person name="Peterson D.G."/>
            <person name="Mehboob-ur-Rahman"/>
            <person name="Ware D."/>
            <person name="Westhoff P."/>
            <person name="Mayer K.F."/>
            <person name="Messing J."/>
            <person name="Rokhsar D.S."/>
        </authorList>
    </citation>
    <scope>NUCLEOTIDE SEQUENCE [LARGE SCALE GENOMIC DNA]</scope>
    <source>
        <strain evidence="2">cv. BTx623</strain>
    </source>
</reference>
<sequence>MNPSLSAPRHASSNPPNFRCVHDSIGRSICSDSNSAGCMYAEYPRTVISDQSSMAVSQLTDTGSVASRCSVRLIHEVVSTFGSQKKELVRAVGFQGLLYFPSLKQINLRFSAWLMSRVDESSQTILIGDGTCIHFDKDDIAKVFGIPVGGMSIVRTGSKRSVSDGTSPESSGHINLSQLRSIKAAQAILLRECDGLMSLSEQAEFKAAFVVFVMASLFAPRGKHDRVSEDYMHAIVNPGNIKSYDWADFVLRRLLSAVSKLKADLSSNVKTPYIYGCSLFLQVLYLDSVDLGSLSMAHTTLPRVRCFSYDRLRAMIAADSSFVGSFVNSHGTSIAAKLRSPDLVCYHWATCIHGNGRSCNQDTMIELWELSSLMTRVMKIPNEAAGPIFVAVSDFERQISSTHFQQELSSASGSLALKMLSLIFHIIEPYANGFRYQPSTSAACPHVGLCRSWHSESVRSQEAPLLNQVKLKRKFASCFPDDILTSGGYRSPITRGHDTNQFALTKQPVYNDIDESLTACKAMARFLLRTRSFKEVRCSDLNVPHMEDQYVSHVSPHSPRVACSVSRSPWDLGCSYLFDRSFALELSKKIAMLEDSDQPWIVHYCPKYIEVRTSAVKAQFLGKAEFEMELVDAVLRRFKQFDDCLYVNEGSLRWRHYVECDFMVSLLAGSFDVSDTAVSSLFCGPHITYDVTSCKILFFPALLQHRWVCFAWRISDNTIVVYDPYYSSSCRMFTTAYYQRVANILKSAMSMVSRHILNGWRHPWDDARLEIFYHGQSQITSCNRSGVLCLHFCRSFDGTLLRGSVDLSQVQDLSALLLADVSSLVDNLGSAPSTFSQMLAVPPLVPLPLSNFVDA</sequence>
<dbReference type="Proteomes" id="UP000000768">
    <property type="component" value="Chromosome 8"/>
</dbReference>
<dbReference type="ExpressionAtlas" id="A0A1B6PCZ8">
    <property type="expression patterns" value="baseline and differential"/>
</dbReference>
<dbReference type="PANTHER" id="PTHR34835:SF69">
    <property type="entry name" value="UBIQUITIN-LIKE PROTEASE FAMILY PROFILE DOMAIN-CONTAINING PROTEIN"/>
    <property type="match status" value="1"/>
</dbReference>
<keyword evidence="2" id="KW-1185">Reference proteome</keyword>
<dbReference type="InParanoid" id="A0A1B6PCZ8"/>
<reference evidence="2" key="2">
    <citation type="journal article" date="2018" name="Plant J.">
        <title>The Sorghum bicolor reference genome: improved assembly, gene annotations, a transcriptome atlas, and signatures of genome organization.</title>
        <authorList>
            <person name="McCormick R.F."/>
            <person name="Truong S.K."/>
            <person name="Sreedasyam A."/>
            <person name="Jenkins J."/>
            <person name="Shu S."/>
            <person name="Sims D."/>
            <person name="Kennedy M."/>
            <person name="Amirebrahimi M."/>
            <person name="Weers B.D."/>
            <person name="McKinley B."/>
            <person name="Mattison A."/>
            <person name="Morishige D.T."/>
            <person name="Grimwood J."/>
            <person name="Schmutz J."/>
            <person name="Mullet J.E."/>
        </authorList>
    </citation>
    <scope>NUCLEOTIDE SEQUENCE [LARGE SCALE GENOMIC DNA]</scope>
    <source>
        <strain evidence="2">cv. BTx623</strain>
    </source>
</reference>
<dbReference type="EMBL" id="CM000767">
    <property type="protein sequence ID" value="KXG23552.1"/>
    <property type="molecule type" value="Genomic_DNA"/>
</dbReference>
<dbReference type="OrthoDB" id="694371at2759"/>
<evidence type="ECO:0008006" key="3">
    <source>
        <dbReference type="Google" id="ProtNLM"/>
    </source>
</evidence>
<dbReference type="Gene3D" id="3.40.395.10">
    <property type="entry name" value="Adenoviral Proteinase, Chain A"/>
    <property type="match status" value="1"/>
</dbReference>
<dbReference type="Gramene" id="KXG23552">
    <property type="protein sequence ID" value="KXG23552"/>
    <property type="gene ID" value="SORBI_3008G109100"/>
</dbReference>
<protein>
    <recommendedName>
        <fullName evidence="3">Ubiquitin-like protease family profile domain-containing protein</fullName>
    </recommendedName>
</protein>
<dbReference type="PANTHER" id="PTHR34835">
    <property type="entry name" value="OS07G0283600 PROTEIN-RELATED"/>
    <property type="match status" value="1"/>
</dbReference>
<organism evidence="1 2">
    <name type="scientific">Sorghum bicolor</name>
    <name type="common">Sorghum</name>
    <name type="synonym">Sorghum vulgare</name>
    <dbReference type="NCBI Taxonomy" id="4558"/>
    <lineage>
        <taxon>Eukaryota</taxon>
        <taxon>Viridiplantae</taxon>
        <taxon>Streptophyta</taxon>
        <taxon>Embryophyta</taxon>
        <taxon>Tracheophyta</taxon>
        <taxon>Spermatophyta</taxon>
        <taxon>Magnoliopsida</taxon>
        <taxon>Liliopsida</taxon>
        <taxon>Poales</taxon>
        <taxon>Poaceae</taxon>
        <taxon>PACMAD clade</taxon>
        <taxon>Panicoideae</taxon>
        <taxon>Andropogonodae</taxon>
        <taxon>Andropogoneae</taxon>
        <taxon>Sorghinae</taxon>
        <taxon>Sorghum</taxon>
    </lineage>
</organism>
<dbReference type="SUPFAM" id="SSF54001">
    <property type="entry name" value="Cysteine proteinases"/>
    <property type="match status" value="1"/>
</dbReference>